<dbReference type="Proteomes" id="UP000295468">
    <property type="component" value="Unassembled WGS sequence"/>
</dbReference>
<comment type="caution">
    <text evidence="3">The sequence shown here is derived from an EMBL/GenBank/DDBJ whole genome shotgun (WGS) entry which is preliminary data.</text>
</comment>
<sequence>MSVRLFLILSILLCLQLRGQENTKDYTEAFKLIEVWLDAQKDYEALPGISAIVVKDQEVLWQGGYGMANREEKVATTAETICSICSISKLFTAVAVMKLYEEGKLRIDDEVSDLLPWYNLQQQFPDSGPVTVRSLLTHSSGLPREANFPYWTGPDFPFPSEEQVRAELGKQETLYPASTYFQYSNLGLTLLGEIVTQVSGMPYEQYIQKNILDPLQLTDTRTELPQSLYGKQLAIGYGALKRDGSRDRLKLFQANGITAAAGFSSNVSDLGQFASWQFRLLDTTTTEILKPATLRYMQQVHYTDPGWDVTWGLGFAVRKADDGGSWVSHGGSCPGYRSVLMLHPGKELAYSVMINANGTNPGKYAMGMHKILSKVKEHDKDSEDGPDLSPYTGYYDTQPWGSEAYIGSLNGQLVELYLPADNPAEAMTFYKHIEGDTFRRVRDDDELGETLEFERDANGRVTRLKNHDNYARRIRD</sequence>
<keyword evidence="4" id="KW-1185">Reference proteome</keyword>
<dbReference type="InterPro" id="IPR012338">
    <property type="entry name" value="Beta-lactam/transpept-like"/>
</dbReference>
<dbReference type="PANTHER" id="PTHR22935:SF95">
    <property type="entry name" value="BETA-LACTAMASE-LIKE 1-RELATED"/>
    <property type="match status" value="1"/>
</dbReference>
<evidence type="ECO:0000259" key="2">
    <source>
        <dbReference type="Pfam" id="PF00144"/>
    </source>
</evidence>
<reference evidence="3 4" key="1">
    <citation type="submission" date="2019-03" db="EMBL/GenBank/DDBJ databases">
        <title>Genomic Encyclopedia of Archaeal and Bacterial Type Strains, Phase II (KMG-II): from individual species to whole genera.</title>
        <authorList>
            <person name="Goeker M."/>
        </authorList>
    </citation>
    <scope>NUCLEOTIDE SEQUENCE [LARGE SCALE GENOMIC DNA]</scope>
    <source>
        <strain evidence="3 4">DSM 18435</strain>
    </source>
</reference>
<evidence type="ECO:0000313" key="4">
    <source>
        <dbReference type="Proteomes" id="UP000295468"/>
    </source>
</evidence>
<dbReference type="PANTHER" id="PTHR22935">
    <property type="entry name" value="PENICILLIN-BINDING PROTEIN"/>
    <property type="match status" value="1"/>
</dbReference>
<dbReference type="OrthoDB" id="9797709at2"/>
<dbReference type="SUPFAM" id="SSF56601">
    <property type="entry name" value="beta-lactamase/transpeptidase-like"/>
    <property type="match status" value="1"/>
</dbReference>
<evidence type="ECO:0000313" key="3">
    <source>
        <dbReference type="EMBL" id="TDQ32988.1"/>
    </source>
</evidence>
<name>A0A4R6TVM5_9FLAO</name>
<feature type="domain" description="Beta-lactamase-related" evidence="2">
    <location>
        <begin position="44"/>
        <end position="362"/>
    </location>
</feature>
<dbReference type="Gene3D" id="3.40.710.10">
    <property type="entry name" value="DD-peptidase/beta-lactamase superfamily"/>
    <property type="match status" value="1"/>
</dbReference>
<gene>
    <name evidence="3" type="ORF">CLV82_0826</name>
</gene>
<proteinExistence type="inferred from homology"/>
<protein>
    <submittedName>
        <fullName evidence="3">CubicO group peptidase (Beta-lactamase class C family)</fullName>
    </submittedName>
</protein>
<accession>A0A4R6TVM5</accession>
<dbReference type="RefSeq" id="WP_133643006.1">
    <property type="nucleotide sequence ID" value="NZ_SNYI01000001.1"/>
</dbReference>
<organism evidence="3 4">
    <name type="scientific">Zeaxanthinibacter enoshimensis</name>
    <dbReference type="NCBI Taxonomy" id="392009"/>
    <lineage>
        <taxon>Bacteria</taxon>
        <taxon>Pseudomonadati</taxon>
        <taxon>Bacteroidota</taxon>
        <taxon>Flavobacteriia</taxon>
        <taxon>Flavobacteriales</taxon>
        <taxon>Flavobacteriaceae</taxon>
        <taxon>Zeaxanthinibacter</taxon>
    </lineage>
</organism>
<evidence type="ECO:0000256" key="1">
    <source>
        <dbReference type="ARBA" id="ARBA00038473"/>
    </source>
</evidence>
<dbReference type="AlphaFoldDB" id="A0A4R6TVM5"/>
<dbReference type="EMBL" id="SNYI01000001">
    <property type="protein sequence ID" value="TDQ32988.1"/>
    <property type="molecule type" value="Genomic_DNA"/>
</dbReference>
<comment type="similarity">
    <text evidence="1">Belongs to the beta-lactamase family.</text>
</comment>
<dbReference type="InterPro" id="IPR051478">
    <property type="entry name" value="Beta-lactamase-like_AB/R"/>
</dbReference>
<dbReference type="Pfam" id="PF00144">
    <property type="entry name" value="Beta-lactamase"/>
    <property type="match status" value="1"/>
</dbReference>
<dbReference type="InterPro" id="IPR001466">
    <property type="entry name" value="Beta-lactam-related"/>
</dbReference>